<name>A0AA39C3K9_MICHY</name>
<dbReference type="EMBL" id="JAQQBR010003250">
    <property type="protein sequence ID" value="KAK0156755.1"/>
    <property type="molecule type" value="Genomic_DNA"/>
</dbReference>
<dbReference type="Proteomes" id="UP001168972">
    <property type="component" value="Unassembled WGS sequence"/>
</dbReference>
<comment type="caution">
    <text evidence="1">The sequence shown here is derived from an EMBL/GenBank/DDBJ whole genome shotgun (WGS) entry which is preliminary data.</text>
</comment>
<accession>A0AA39C3K9</accession>
<proteinExistence type="predicted"/>
<organism evidence="1 2">
    <name type="scientific">Microctonus hyperodae</name>
    <name type="common">Parasitoid wasp</name>
    <dbReference type="NCBI Taxonomy" id="165561"/>
    <lineage>
        <taxon>Eukaryota</taxon>
        <taxon>Metazoa</taxon>
        <taxon>Ecdysozoa</taxon>
        <taxon>Arthropoda</taxon>
        <taxon>Hexapoda</taxon>
        <taxon>Insecta</taxon>
        <taxon>Pterygota</taxon>
        <taxon>Neoptera</taxon>
        <taxon>Endopterygota</taxon>
        <taxon>Hymenoptera</taxon>
        <taxon>Apocrita</taxon>
        <taxon>Ichneumonoidea</taxon>
        <taxon>Braconidae</taxon>
        <taxon>Euphorinae</taxon>
        <taxon>Microctonus</taxon>
    </lineage>
</organism>
<reference evidence="1" key="1">
    <citation type="journal article" date="2023" name="bioRxiv">
        <title>Scaffold-level genome assemblies of two parasitoid biocontrol wasps reveal the parthenogenesis mechanism and an associated novel virus.</title>
        <authorList>
            <person name="Inwood S."/>
            <person name="Skelly J."/>
            <person name="Guhlin J."/>
            <person name="Harrop T."/>
            <person name="Goldson S."/>
            <person name="Dearden P."/>
        </authorList>
    </citation>
    <scope>NUCLEOTIDE SEQUENCE</scope>
    <source>
        <strain evidence="1">Lincoln</strain>
        <tissue evidence="1">Whole body</tissue>
    </source>
</reference>
<protein>
    <submittedName>
        <fullName evidence="1">Uncharacterized protein</fullName>
    </submittedName>
</protein>
<evidence type="ECO:0000313" key="2">
    <source>
        <dbReference type="Proteomes" id="UP001168972"/>
    </source>
</evidence>
<gene>
    <name evidence="1" type="ORF">PV327_011646</name>
</gene>
<keyword evidence="2" id="KW-1185">Reference proteome</keyword>
<dbReference type="AlphaFoldDB" id="A0AA39C3K9"/>
<sequence length="112" mass="13564">QWDIIVQTVDDDISEDVCCDSGLQSRKKFVNKMIDGKMTKMQRLLQYEFSRHKISYNVCKYKYMNGKNKWERDITPIKISCDYYNDDDDDDDDDDERKIKKYYFLQSGYPRL</sequence>
<evidence type="ECO:0000313" key="1">
    <source>
        <dbReference type="EMBL" id="KAK0156755.1"/>
    </source>
</evidence>
<feature type="non-terminal residue" evidence="1">
    <location>
        <position position="112"/>
    </location>
</feature>
<reference evidence="1" key="2">
    <citation type="submission" date="2023-03" db="EMBL/GenBank/DDBJ databases">
        <authorList>
            <person name="Inwood S.N."/>
            <person name="Skelly J.G."/>
            <person name="Guhlin J."/>
            <person name="Harrop T.W.R."/>
            <person name="Goldson S.G."/>
            <person name="Dearden P.K."/>
        </authorList>
    </citation>
    <scope>NUCLEOTIDE SEQUENCE</scope>
    <source>
        <strain evidence="1">Lincoln</strain>
        <tissue evidence="1">Whole body</tissue>
    </source>
</reference>